<gene>
    <name evidence="3" type="ORF">RJ641_019638</name>
</gene>
<evidence type="ECO:0000313" key="3">
    <source>
        <dbReference type="EMBL" id="KAK6916777.1"/>
    </source>
</evidence>
<sequence length="242" mass="27199">MSREQTMIARDMLEPGDHIYRYGKGSSYTHHGIYVGEEMVIHYTRTEPGGREVISTISSSSSNHNSNSNPCSKCNYKIDLHRGVVRTCLDCFLSGQNYIYLYKYGLSELQTLFGPNPGGTTVHSRPPSQVVNFAFDLLGTSEFGNYNLIFNNCEVFAYYCKTGVLGSSQVNFISFYMMTIGFLLVTESLVLVSVKFVFQLFSLSLLELNGAPVKARMGCIPEVDIPVRLRYRDDNKTVIALR</sequence>
<dbReference type="AlphaFoldDB" id="A0AAN8UU13"/>
<dbReference type="Gene3D" id="3.90.1720.10">
    <property type="entry name" value="endopeptidase domain like (from Nostoc punctiforme)"/>
    <property type="match status" value="1"/>
</dbReference>
<dbReference type="Proteomes" id="UP001370490">
    <property type="component" value="Unassembled WGS sequence"/>
</dbReference>
<protein>
    <submittedName>
        <fullName evidence="3">LRAT domain</fullName>
    </submittedName>
</protein>
<dbReference type="InterPro" id="IPR007053">
    <property type="entry name" value="LRAT_dom"/>
</dbReference>
<reference evidence="3 4" key="1">
    <citation type="submission" date="2023-12" db="EMBL/GenBank/DDBJ databases">
        <title>A high-quality genome assembly for Dillenia turbinata (Dilleniales).</title>
        <authorList>
            <person name="Chanderbali A."/>
        </authorList>
    </citation>
    <scope>NUCLEOTIDE SEQUENCE [LARGE SCALE GENOMIC DNA]</scope>
    <source>
        <strain evidence="3">LSX21</strain>
        <tissue evidence="3">Leaf</tissue>
    </source>
</reference>
<accession>A0AAN8UU13</accession>
<evidence type="ECO:0000259" key="2">
    <source>
        <dbReference type="PROSITE" id="PS51934"/>
    </source>
</evidence>
<proteinExistence type="predicted"/>
<dbReference type="PANTHER" id="PTHR46137:SF1">
    <property type="entry name" value="LRAT DOMAIN-CONTAINING PROTEIN"/>
    <property type="match status" value="1"/>
</dbReference>
<feature type="domain" description="LRAT" evidence="2">
    <location>
        <begin position="20"/>
        <end position="169"/>
    </location>
</feature>
<keyword evidence="4" id="KW-1185">Reference proteome</keyword>
<organism evidence="3 4">
    <name type="scientific">Dillenia turbinata</name>
    <dbReference type="NCBI Taxonomy" id="194707"/>
    <lineage>
        <taxon>Eukaryota</taxon>
        <taxon>Viridiplantae</taxon>
        <taxon>Streptophyta</taxon>
        <taxon>Embryophyta</taxon>
        <taxon>Tracheophyta</taxon>
        <taxon>Spermatophyta</taxon>
        <taxon>Magnoliopsida</taxon>
        <taxon>eudicotyledons</taxon>
        <taxon>Gunneridae</taxon>
        <taxon>Pentapetalae</taxon>
        <taxon>Dilleniales</taxon>
        <taxon>Dilleniaceae</taxon>
        <taxon>Dillenia</taxon>
    </lineage>
</organism>
<evidence type="ECO:0000313" key="4">
    <source>
        <dbReference type="Proteomes" id="UP001370490"/>
    </source>
</evidence>
<keyword evidence="1" id="KW-0812">Transmembrane</keyword>
<dbReference type="PROSITE" id="PS51934">
    <property type="entry name" value="LRAT"/>
    <property type="match status" value="1"/>
</dbReference>
<dbReference type="EMBL" id="JBAMMX010000024">
    <property type="protein sequence ID" value="KAK6916777.1"/>
    <property type="molecule type" value="Genomic_DNA"/>
</dbReference>
<name>A0AAN8UU13_9MAGN</name>
<keyword evidence="1" id="KW-1133">Transmembrane helix</keyword>
<evidence type="ECO:0000256" key="1">
    <source>
        <dbReference type="SAM" id="Phobius"/>
    </source>
</evidence>
<dbReference type="Pfam" id="PF04970">
    <property type="entry name" value="LRAT"/>
    <property type="match status" value="1"/>
</dbReference>
<comment type="caution">
    <text evidence="3">The sequence shown here is derived from an EMBL/GenBank/DDBJ whole genome shotgun (WGS) entry which is preliminary data.</text>
</comment>
<keyword evidence="1" id="KW-0472">Membrane</keyword>
<feature type="transmembrane region" description="Helical" evidence="1">
    <location>
        <begin position="175"/>
        <end position="198"/>
    </location>
</feature>
<dbReference type="PANTHER" id="PTHR46137">
    <property type="entry name" value="OS05G0310600 PROTEIN"/>
    <property type="match status" value="1"/>
</dbReference>